<organism evidence="1 2">
    <name type="scientific">Nezara viridula</name>
    <name type="common">Southern green stink bug</name>
    <name type="synonym">Cimex viridulus</name>
    <dbReference type="NCBI Taxonomy" id="85310"/>
    <lineage>
        <taxon>Eukaryota</taxon>
        <taxon>Metazoa</taxon>
        <taxon>Ecdysozoa</taxon>
        <taxon>Arthropoda</taxon>
        <taxon>Hexapoda</taxon>
        <taxon>Insecta</taxon>
        <taxon>Pterygota</taxon>
        <taxon>Neoptera</taxon>
        <taxon>Paraneoptera</taxon>
        <taxon>Hemiptera</taxon>
        <taxon>Heteroptera</taxon>
        <taxon>Panheteroptera</taxon>
        <taxon>Pentatomomorpha</taxon>
        <taxon>Pentatomoidea</taxon>
        <taxon>Pentatomidae</taxon>
        <taxon>Pentatominae</taxon>
        <taxon>Nezara</taxon>
    </lineage>
</organism>
<reference evidence="1" key="1">
    <citation type="submission" date="2022-01" db="EMBL/GenBank/DDBJ databases">
        <authorList>
            <person name="King R."/>
        </authorList>
    </citation>
    <scope>NUCLEOTIDE SEQUENCE</scope>
</reference>
<dbReference type="Proteomes" id="UP001152798">
    <property type="component" value="Chromosome 5"/>
</dbReference>
<dbReference type="EMBL" id="OV725081">
    <property type="protein sequence ID" value="CAH1402543.1"/>
    <property type="molecule type" value="Genomic_DNA"/>
</dbReference>
<name>A0A9P0HIB7_NEZVI</name>
<gene>
    <name evidence="1" type="ORF">NEZAVI_LOCUS11342</name>
</gene>
<proteinExistence type="predicted"/>
<sequence length="35" mass="4416">MEENIIHHRHILLYYFKKGKQKFIEKFVMFMGMMP</sequence>
<accession>A0A9P0HIB7</accession>
<dbReference type="AlphaFoldDB" id="A0A9P0HIB7"/>
<evidence type="ECO:0000313" key="1">
    <source>
        <dbReference type="EMBL" id="CAH1402543.1"/>
    </source>
</evidence>
<keyword evidence="2" id="KW-1185">Reference proteome</keyword>
<evidence type="ECO:0000313" key="2">
    <source>
        <dbReference type="Proteomes" id="UP001152798"/>
    </source>
</evidence>
<protein>
    <submittedName>
        <fullName evidence="1">Uncharacterized protein</fullName>
    </submittedName>
</protein>